<dbReference type="OrthoDB" id="8062658at2759"/>
<feature type="compositionally biased region" description="Polar residues" evidence="1">
    <location>
        <begin position="211"/>
        <end position="242"/>
    </location>
</feature>
<dbReference type="InParanoid" id="A0A1W4XV60"/>
<dbReference type="RefSeq" id="XP_018336320.1">
    <property type="nucleotide sequence ID" value="XM_018480818.1"/>
</dbReference>
<keyword evidence="3" id="KW-1185">Reference proteome</keyword>
<keyword evidence="2" id="KW-0732">Signal</keyword>
<feature type="chain" id="PRO_5010699906" evidence="2">
    <location>
        <begin position="24"/>
        <end position="704"/>
    </location>
</feature>
<evidence type="ECO:0000313" key="3">
    <source>
        <dbReference type="Proteomes" id="UP000192223"/>
    </source>
</evidence>
<accession>A0A1W4XV60</accession>
<protein>
    <submittedName>
        <fullName evidence="4">Uncharacterized protein LOC108744861</fullName>
    </submittedName>
</protein>
<proteinExistence type="predicted"/>
<feature type="signal peptide" evidence="2">
    <location>
        <begin position="1"/>
        <end position="23"/>
    </location>
</feature>
<evidence type="ECO:0000256" key="2">
    <source>
        <dbReference type="SAM" id="SignalP"/>
    </source>
</evidence>
<name>A0A1W4XV60_AGRPL</name>
<dbReference type="Proteomes" id="UP000192223">
    <property type="component" value="Unplaced"/>
</dbReference>
<dbReference type="GeneID" id="108744861"/>
<evidence type="ECO:0000256" key="1">
    <source>
        <dbReference type="SAM" id="MobiDB-lite"/>
    </source>
</evidence>
<feature type="region of interest" description="Disordered" evidence="1">
    <location>
        <begin position="207"/>
        <end position="247"/>
    </location>
</feature>
<organism evidence="3 4">
    <name type="scientific">Agrilus planipennis</name>
    <name type="common">Emerald ash borer</name>
    <name type="synonym">Agrilus marcopoli</name>
    <dbReference type="NCBI Taxonomy" id="224129"/>
    <lineage>
        <taxon>Eukaryota</taxon>
        <taxon>Metazoa</taxon>
        <taxon>Ecdysozoa</taxon>
        <taxon>Arthropoda</taxon>
        <taxon>Hexapoda</taxon>
        <taxon>Insecta</taxon>
        <taxon>Pterygota</taxon>
        <taxon>Neoptera</taxon>
        <taxon>Endopterygota</taxon>
        <taxon>Coleoptera</taxon>
        <taxon>Polyphaga</taxon>
        <taxon>Elateriformia</taxon>
        <taxon>Buprestoidea</taxon>
        <taxon>Buprestidae</taxon>
        <taxon>Agrilinae</taxon>
        <taxon>Agrilus</taxon>
    </lineage>
</organism>
<evidence type="ECO:0000313" key="4">
    <source>
        <dbReference type="RefSeq" id="XP_018336320.1"/>
    </source>
</evidence>
<gene>
    <name evidence="4" type="primary">LOC108744861</name>
</gene>
<dbReference type="AlphaFoldDB" id="A0A1W4XV60"/>
<sequence>MRNRNRRWLVAWILVLPCLVADATDSGKEIKSVELKEENDHKNVKEGRGIFAPRMDYEQWTPLGMGDPLKHDPTYDYVPPVLDRVRYWIDPESRQPDHSIPEEPKKTEILLLGVTSKKPSTGTSTSADYNSHYSDFRSDDRYIANSRKDSYDPFLKMVEGPKFNIPNNFQKISKPHYSMSSYYPSSQYSPNKYKMEQRMPYTMLVPPPLQAQENSRPYQKDNSMIPSSGNAENKSTSSPVQKTNEKSVVTVEKANIRYQSSTYADENEFTNNQNQFGSFPSASSQIVYKTSKPNLNSSTLDFVMRPSGGLITVTDSLENSRNNSGKILTGFSQNSFILTNEDSSKIPEIMIKGQVTDADLGLANTYVNIGKAEAQMHPPSGISGIAIEPPKMSVAQPPIIMNVLPHSNPMSVTAPHLQNSMRKPVEIVNKPRPVTLQILQTMQTMQPPPPPSIMKPEVHLPVMMSPSSSDYPRGPDMDMMSSNPRKKPLINTVHSILQSEQIVEEINTVKPPAASTFLPTTVQTSSAATTQPPVTTTEENISMTTDPLFKHYKQPTEPVRGPFYLIIQGHSKVKTYGPNKQFHGITVQETNEIPTNDDKDSYHVKHLHNNHFTKKDNHIDDANSRGARSGNLQTLSHVIVTGLGSLNLEEFPSNRRKDDDIQETELGVRYDVSSQEDTTSERYHKGIVEAGDISRKLKDTIVHL</sequence>
<dbReference type="KEGG" id="apln:108744861"/>
<reference evidence="4" key="1">
    <citation type="submission" date="2025-08" db="UniProtKB">
        <authorList>
            <consortium name="RefSeq"/>
        </authorList>
    </citation>
    <scope>IDENTIFICATION</scope>
    <source>
        <tissue evidence="4">Entire body</tissue>
    </source>
</reference>